<accession>A0A6I4I3W7</accession>
<reference evidence="1 2" key="1">
    <citation type="submission" date="2020-12" db="EMBL/GenBank/DDBJ databases">
        <title>HMF7856_wgs.fasta genome submission.</title>
        <authorList>
            <person name="Kang H."/>
            <person name="Kim H."/>
            <person name="Joh K."/>
        </authorList>
    </citation>
    <scope>NUCLEOTIDE SEQUENCE [LARGE SCALE GENOMIC DNA]</scope>
    <source>
        <strain evidence="1 2">HMF7856</strain>
    </source>
</reference>
<evidence type="ECO:0000313" key="2">
    <source>
        <dbReference type="Proteomes" id="UP000429232"/>
    </source>
</evidence>
<evidence type="ECO:0000313" key="1">
    <source>
        <dbReference type="EMBL" id="QQL48683.1"/>
    </source>
</evidence>
<gene>
    <name evidence="1" type="ORF">GO620_010880</name>
</gene>
<name>A0A6I4I3W7_9SPHI</name>
<protein>
    <submittedName>
        <fullName evidence="1">Uncharacterized protein</fullName>
    </submittedName>
</protein>
<dbReference type="Proteomes" id="UP000429232">
    <property type="component" value="Chromosome"/>
</dbReference>
<sequence>MKRAFLPALFVLLLFGLRAAAQTYTVPVNYKFSSPADYKRYEPQVLETVDWLQNTPWTEEPVKRRLANAFLFKWIQGVPGIVMTIMPELINLTDKNNLLMAAFVGGYSKYAIEHPGYLKEEANNAAVRALIAKYRAEPTRKKDEDIEKLIRLERDGQLGYWVMNDYEKPQQE</sequence>
<dbReference type="EMBL" id="CP066775">
    <property type="protein sequence ID" value="QQL48683.1"/>
    <property type="molecule type" value="Genomic_DNA"/>
</dbReference>
<dbReference type="RefSeq" id="WP_157525390.1">
    <property type="nucleotide sequence ID" value="NZ_CP066775.1"/>
</dbReference>
<dbReference type="AlphaFoldDB" id="A0A6I4I3W7"/>
<organism evidence="1 2">
    <name type="scientific">Mucilaginibacter ginkgonis</name>
    <dbReference type="NCBI Taxonomy" id="2682091"/>
    <lineage>
        <taxon>Bacteria</taxon>
        <taxon>Pseudomonadati</taxon>
        <taxon>Bacteroidota</taxon>
        <taxon>Sphingobacteriia</taxon>
        <taxon>Sphingobacteriales</taxon>
        <taxon>Sphingobacteriaceae</taxon>
        <taxon>Mucilaginibacter</taxon>
    </lineage>
</organism>
<keyword evidence="2" id="KW-1185">Reference proteome</keyword>
<proteinExistence type="predicted"/>
<dbReference type="KEGG" id="mgik:GO620_010880"/>